<dbReference type="InterPro" id="IPR002656">
    <property type="entry name" value="Acyl_transf_3_dom"/>
</dbReference>
<reference evidence="4 5" key="1">
    <citation type="submission" date="2019-09" db="EMBL/GenBank/DDBJ databases">
        <title>Isolation and identification of active actinomycetes.</title>
        <authorList>
            <person name="Yu Z."/>
            <person name="Han C."/>
            <person name="Yu B."/>
        </authorList>
    </citation>
    <scope>NUCLEOTIDE SEQUENCE [LARGE SCALE GENOMIC DNA]</scope>
    <source>
        <strain evidence="4 5">NEAU-H2</strain>
    </source>
</reference>
<proteinExistence type="predicted"/>
<comment type="caution">
    <text evidence="4">The sequence shown here is derived from an EMBL/GenBank/DDBJ whole genome shotgun (WGS) entry which is preliminary data.</text>
</comment>
<dbReference type="AlphaFoldDB" id="A0A7J5DBL5"/>
<dbReference type="EMBL" id="WBKG01000022">
    <property type="protein sequence ID" value="KAB1985988.1"/>
    <property type="molecule type" value="Genomic_DNA"/>
</dbReference>
<keyword evidence="2" id="KW-1133">Transmembrane helix</keyword>
<keyword evidence="5" id="KW-1185">Reference proteome</keyword>
<evidence type="ECO:0000256" key="1">
    <source>
        <dbReference type="SAM" id="MobiDB-lite"/>
    </source>
</evidence>
<feature type="transmembrane region" description="Helical" evidence="2">
    <location>
        <begin position="326"/>
        <end position="344"/>
    </location>
</feature>
<feature type="transmembrane region" description="Helical" evidence="2">
    <location>
        <begin position="70"/>
        <end position="90"/>
    </location>
</feature>
<keyword evidence="2" id="KW-0812">Transmembrane</keyword>
<feature type="transmembrane region" description="Helical" evidence="2">
    <location>
        <begin position="389"/>
        <end position="406"/>
    </location>
</feature>
<keyword evidence="4" id="KW-0808">Transferase</keyword>
<feature type="domain" description="Acyltransferase 3" evidence="3">
    <location>
        <begin position="34"/>
        <end position="398"/>
    </location>
</feature>
<evidence type="ECO:0000313" key="4">
    <source>
        <dbReference type="EMBL" id="KAB1985988.1"/>
    </source>
</evidence>
<accession>A0A7J5DBL5</accession>
<evidence type="ECO:0000313" key="5">
    <source>
        <dbReference type="Proteomes" id="UP000442990"/>
    </source>
</evidence>
<sequence length="424" mass="44829">MEPEPPIPRPLSHRPSAAPCPRVSGDDAGPARLGWLDALRGLAALLVAVEHSSYAFMAQFREQVMPQLNVGRYGVMLFFLVSGYVIPASLERRGSVRAFWTGRAFRIYPLWAAVVGSVLALNLLGVVHMGARFAGRDPVTVAVAHLTLLQELLGTPSAVLVLWTLSYELAFYLLVVALFTVRLHRRPATVAVVLGTLAAVSATAAFVPRASALSSAVGTGPLVALASAALVTAVLCGSSGPSALRVPGAVAGGVLALVLVAFNGTVPLWEGLVILAVMFLGTAVRRAESGGSTWPCAARAAVVVLACAVGSAYVRGEGAHFARRGWITAFLLAVLTFGVALALRHRRFPRALIWLGTISYSVYLVHPVLLAVSDGVIGRSRHDDPVLEAAFFAVLLPLSALSHRLVEVPGTARGRKRIRRIRST</sequence>
<dbReference type="Pfam" id="PF01757">
    <property type="entry name" value="Acyl_transf_3"/>
    <property type="match status" value="1"/>
</dbReference>
<evidence type="ECO:0000259" key="3">
    <source>
        <dbReference type="Pfam" id="PF01757"/>
    </source>
</evidence>
<feature type="transmembrane region" description="Helical" evidence="2">
    <location>
        <begin position="268"/>
        <end position="284"/>
    </location>
</feature>
<protein>
    <submittedName>
        <fullName evidence="4">Acyltransferase</fullName>
    </submittedName>
</protein>
<gene>
    <name evidence="4" type="ORF">F8144_24450</name>
</gene>
<feature type="transmembrane region" description="Helical" evidence="2">
    <location>
        <begin position="213"/>
        <end position="236"/>
    </location>
</feature>
<feature type="transmembrane region" description="Helical" evidence="2">
    <location>
        <begin position="243"/>
        <end position="262"/>
    </location>
</feature>
<keyword evidence="4" id="KW-0012">Acyltransferase</keyword>
<dbReference type="PANTHER" id="PTHR23028:SF53">
    <property type="entry name" value="ACYL_TRANSF_3 DOMAIN-CONTAINING PROTEIN"/>
    <property type="match status" value="1"/>
</dbReference>
<dbReference type="InterPro" id="IPR050879">
    <property type="entry name" value="Acyltransferase_3"/>
</dbReference>
<evidence type="ECO:0000256" key="2">
    <source>
        <dbReference type="SAM" id="Phobius"/>
    </source>
</evidence>
<dbReference type="GO" id="GO:0016020">
    <property type="term" value="C:membrane"/>
    <property type="evidence" value="ECO:0007669"/>
    <property type="project" value="TreeGrafter"/>
</dbReference>
<feature type="region of interest" description="Disordered" evidence="1">
    <location>
        <begin position="1"/>
        <end position="24"/>
    </location>
</feature>
<dbReference type="GO" id="GO:0009103">
    <property type="term" value="P:lipopolysaccharide biosynthetic process"/>
    <property type="evidence" value="ECO:0007669"/>
    <property type="project" value="TreeGrafter"/>
</dbReference>
<dbReference type="PANTHER" id="PTHR23028">
    <property type="entry name" value="ACETYLTRANSFERASE"/>
    <property type="match status" value="1"/>
</dbReference>
<dbReference type="Proteomes" id="UP000442990">
    <property type="component" value="Unassembled WGS sequence"/>
</dbReference>
<name>A0A7J5DBL5_9ACTN</name>
<organism evidence="4 5">
    <name type="scientific">Streptomyces triticiradicis</name>
    <dbReference type="NCBI Taxonomy" id="2651189"/>
    <lineage>
        <taxon>Bacteria</taxon>
        <taxon>Bacillati</taxon>
        <taxon>Actinomycetota</taxon>
        <taxon>Actinomycetes</taxon>
        <taxon>Kitasatosporales</taxon>
        <taxon>Streptomycetaceae</taxon>
        <taxon>Streptomyces</taxon>
    </lineage>
</organism>
<dbReference type="GO" id="GO:0016747">
    <property type="term" value="F:acyltransferase activity, transferring groups other than amino-acyl groups"/>
    <property type="evidence" value="ECO:0007669"/>
    <property type="project" value="InterPro"/>
</dbReference>
<feature type="transmembrane region" description="Helical" evidence="2">
    <location>
        <begin position="296"/>
        <end position="314"/>
    </location>
</feature>
<keyword evidence="2" id="KW-0472">Membrane</keyword>
<feature type="transmembrane region" description="Helical" evidence="2">
    <location>
        <begin position="188"/>
        <end position="207"/>
    </location>
</feature>
<feature type="transmembrane region" description="Helical" evidence="2">
    <location>
        <begin position="351"/>
        <end position="369"/>
    </location>
</feature>
<feature type="transmembrane region" description="Helical" evidence="2">
    <location>
        <begin position="158"/>
        <end position="181"/>
    </location>
</feature>
<feature type="transmembrane region" description="Helical" evidence="2">
    <location>
        <begin position="110"/>
        <end position="131"/>
    </location>
</feature>